<proteinExistence type="predicted"/>
<organism evidence="11">
    <name type="scientific">uncultured Chloroflexota bacterium</name>
    <dbReference type="NCBI Taxonomy" id="166587"/>
    <lineage>
        <taxon>Bacteria</taxon>
        <taxon>Bacillati</taxon>
        <taxon>Chloroflexota</taxon>
        <taxon>environmental samples</taxon>
    </lineage>
</organism>
<evidence type="ECO:0000256" key="8">
    <source>
        <dbReference type="SAM" id="Phobius"/>
    </source>
</evidence>
<feature type="domain" description="POTRA" evidence="10">
    <location>
        <begin position="82"/>
        <end position="152"/>
    </location>
</feature>
<keyword evidence="8" id="KW-0472">Membrane</keyword>
<evidence type="ECO:0000256" key="1">
    <source>
        <dbReference type="ARBA" id="ARBA00022475"/>
    </source>
</evidence>
<dbReference type="Pfam" id="PF08478">
    <property type="entry name" value="POTRA_1"/>
    <property type="match status" value="1"/>
</dbReference>
<evidence type="ECO:0000313" key="11">
    <source>
        <dbReference type="EMBL" id="CAA9307184.1"/>
    </source>
</evidence>
<keyword evidence="2" id="KW-0997">Cell inner membrane</keyword>
<evidence type="ECO:0000256" key="2">
    <source>
        <dbReference type="ARBA" id="ARBA00022519"/>
    </source>
</evidence>
<evidence type="ECO:0000256" key="4">
    <source>
        <dbReference type="ARBA" id="ARBA00022692"/>
    </source>
</evidence>
<gene>
    <name evidence="11" type="ORF">AVDCRST_MAG77-6167</name>
</gene>
<sequence>MRPSSSTFPTVPGVADVPAVRDAPSGRRRRASGGRPPTEIQRALRRSRWRLALEWLRPRWLSLLGAVACFGGAIGVLLWSDFRVEQVTVRRESASSEEAVTRATQLSQVVGRNIFLVSSQLVAQEVVSIPSVRWARVVPRFPNVVEIEIVERTPIATWQAANGAFLVDDQGYVMAELPPGERPAAALLPVRDTSGFELRVGDQVSQRALLAARELVKAMPAAGVRARDVELGPTGLVFTTEAGWRVIFGETEGLNAKLANLAAVAEMAQQRNLKIAVLDLRPKDRPFYQLAP</sequence>
<accession>A0A6J4KKR2</accession>
<evidence type="ECO:0000259" key="9">
    <source>
        <dbReference type="Pfam" id="PF03799"/>
    </source>
</evidence>
<dbReference type="EMBL" id="CADCTC010000324">
    <property type="protein sequence ID" value="CAA9307184.1"/>
    <property type="molecule type" value="Genomic_DNA"/>
</dbReference>
<evidence type="ECO:0000256" key="7">
    <source>
        <dbReference type="SAM" id="MobiDB-lite"/>
    </source>
</evidence>
<protein>
    <submittedName>
        <fullName evidence="11">Uncharacterized protein</fullName>
    </submittedName>
</protein>
<feature type="domain" description="Cell division protein FtsQ/DivIB C-terminal" evidence="9">
    <location>
        <begin position="156"/>
        <end position="281"/>
    </location>
</feature>
<feature type="region of interest" description="Disordered" evidence="7">
    <location>
        <begin position="1"/>
        <end position="38"/>
    </location>
</feature>
<dbReference type="InterPro" id="IPR026579">
    <property type="entry name" value="FtsQ"/>
</dbReference>
<feature type="transmembrane region" description="Helical" evidence="8">
    <location>
        <begin position="60"/>
        <end position="80"/>
    </location>
</feature>
<reference evidence="11" key="1">
    <citation type="submission" date="2020-02" db="EMBL/GenBank/DDBJ databases">
        <authorList>
            <person name="Meier V. D."/>
        </authorList>
    </citation>
    <scope>NUCLEOTIDE SEQUENCE</scope>
    <source>
        <strain evidence="11">AVDCRST_MAG77</strain>
    </source>
</reference>
<dbReference type="InterPro" id="IPR013685">
    <property type="entry name" value="POTRA_FtsQ_type"/>
</dbReference>
<dbReference type="Pfam" id="PF03799">
    <property type="entry name" value="FtsQ_DivIB_C"/>
    <property type="match status" value="1"/>
</dbReference>
<keyword evidence="5 8" id="KW-1133">Transmembrane helix</keyword>
<dbReference type="PANTHER" id="PTHR35851:SF1">
    <property type="entry name" value="CELL DIVISION PROTEIN FTSQ"/>
    <property type="match status" value="1"/>
</dbReference>
<keyword evidence="1" id="KW-1003">Cell membrane</keyword>
<name>A0A6J4KKR2_9CHLR</name>
<evidence type="ECO:0000256" key="5">
    <source>
        <dbReference type="ARBA" id="ARBA00022989"/>
    </source>
</evidence>
<dbReference type="GO" id="GO:0090529">
    <property type="term" value="P:cell septum assembly"/>
    <property type="evidence" value="ECO:0007669"/>
    <property type="project" value="InterPro"/>
</dbReference>
<evidence type="ECO:0000256" key="6">
    <source>
        <dbReference type="ARBA" id="ARBA00023306"/>
    </source>
</evidence>
<dbReference type="InterPro" id="IPR005548">
    <property type="entry name" value="Cell_div_FtsQ/DivIB_C"/>
</dbReference>
<dbReference type="AlphaFoldDB" id="A0A6J4KKR2"/>
<evidence type="ECO:0000256" key="3">
    <source>
        <dbReference type="ARBA" id="ARBA00022618"/>
    </source>
</evidence>
<keyword evidence="3" id="KW-0132">Cell division</keyword>
<dbReference type="PANTHER" id="PTHR35851">
    <property type="entry name" value="CELL DIVISION PROTEIN FTSQ"/>
    <property type="match status" value="1"/>
</dbReference>
<keyword evidence="4 8" id="KW-0812">Transmembrane</keyword>
<keyword evidence="6" id="KW-0131">Cell cycle</keyword>
<evidence type="ECO:0000259" key="10">
    <source>
        <dbReference type="Pfam" id="PF08478"/>
    </source>
</evidence>